<gene>
    <name evidence="5" type="ORF">NCTC7357_03044</name>
</gene>
<evidence type="ECO:0000256" key="1">
    <source>
        <dbReference type="ARBA" id="ARBA00001954"/>
    </source>
</evidence>
<evidence type="ECO:0000313" key="5">
    <source>
        <dbReference type="EMBL" id="VEF74735.1"/>
    </source>
</evidence>
<keyword evidence="3" id="KW-0045">Antibiotic biosynthesis</keyword>
<name>A0AAX3FZ09_9PSED</name>
<dbReference type="EMBL" id="LR134334">
    <property type="protein sequence ID" value="VEF74735.1"/>
    <property type="molecule type" value="Genomic_DNA"/>
</dbReference>
<evidence type="ECO:0000256" key="2">
    <source>
        <dbReference type="ARBA" id="ARBA00023002"/>
    </source>
</evidence>
<feature type="domain" description="TauD/TfdA-like" evidence="4">
    <location>
        <begin position="64"/>
        <end position="305"/>
    </location>
</feature>
<dbReference type="PANTHER" id="PTHR10696:SF56">
    <property type="entry name" value="TAUD_TFDA-LIKE DOMAIN-CONTAINING PROTEIN"/>
    <property type="match status" value="1"/>
</dbReference>
<evidence type="ECO:0000256" key="3">
    <source>
        <dbReference type="ARBA" id="ARBA00023194"/>
    </source>
</evidence>
<dbReference type="Gene3D" id="3.60.130.10">
    <property type="entry name" value="Clavaminate synthase-like"/>
    <property type="match status" value="1"/>
</dbReference>
<accession>A0AAX3FZ09</accession>
<dbReference type="Proteomes" id="UP000277437">
    <property type="component" value="Chromosome"/>
</dbReference>
<comment type="cofactor">
    <cofactor evidence="1">
        <name>Fe(2+)</name>
        <dbReference type="ChEBI" id="CHEBI:29033"/>
    </cofactor>
</comment>
<evidence type="ECO:0000313" key="6">
    <source>
        <dbReference type="Proteomes" id="UP000277437"/>
    </source>
</evidence>
<sequence length="351" mass="38888">MNIEHNGHSPVAVDDPAVWTAATLKSKADVLLNMGEPELQCVEQLLANSAHKPMYSLTREDFAAPAIQDLLGKLHQALQDGPGVAVLQGIDIARFTGEALERLFWGLALHLGRPVVQSTRGDRIGHVRHEPSNPKNRGYQSNRELGFHSDAFEIIGLLCLSGAASGGTTEIVSGLAVHNQLVAENPQLLPALYEGYPYATAERSQSHTPVTDYRIPVFSRVGSTLSSMCVGNYMRAAAQTLGQAFPERLDAALKAFYEICNRKSFQLEFLLEPGEILFLNNYTTLHSRTEFQDSDHQKRHLLRLWLDVPDGRPVIPVLKARGTDYELLYLETDQDKQGNEHHMASRTGTTR</sequence>
<keyword evidence="2" id="KW-0560">Oxidoreductase</keyword>
<dbReference type="GO" id="GO:0016706">
    <property type="term" value="F:2-oxoglutarate-dependent dioxygenase activity"/>
    <property type="evidence" value="ECO:0007669"/>
    <property type="project" value="UniProtKB-ARBA"/>
</dbReference>
<proteinExistence type="predicted"/>
<dbReference type="InterPro" id="IPR042098">
    <property type="entry name" value="TauD-like_sf"/>
</dbReference>
<dbReference type="RefSeq" id="WP_124325618.1">
    <property type="nucleotide sequence ID" value="NZ_CP083442.1"/>
</dbReference>
<dbReference type="SUPFAM" id="SSF51197">
    <property type="entry name" value="Clavaminate synthase-like"/>
    <property type="match status" value="1"/>
</dbReference>
<organism evidence="5 6">
    <name type="scientific">Pseudomonas chlororaphis</name>
    <dbReference type="NCBI Taxonomy" id="587753"/>
    <lineage>
        <taxon>Bacteria</taxon>
        <taxon>Pseudomonadati</taxon>
        <taxon>Pseudomonadota</taxon>
        <taxon>Gammaproteobacteria</taxon>
        <taxon>Pseudomonadales</taxon>
        <taxon>Pseudomonadaceae</taxon>
        <taxon>Pseudomonas</taxon>
    </lineage>
</organism>
<dbReference type="Pfam" id="PF02668">
    <property type="entry name" value="TauD"/>
    <property type="match status" value="1"/>
</dbReference>
<evidence type="ECO:0000259" key="4">
    <source>
        <dbReference type="Pfam" id="PF02668"/>
    </source>
</evidence>
<dbReference type="GO" id="GO:0017000">
    <property type="term" value="P:antibiotic biosynthetic process"/>
    <property type="evidence" value="ECO:0007669"/>
    <property type="project" value="UniProtKB-KW"/>
</dbReference>
<dbReference type="AlphaFoldDB" id="A0AAX3FZ09"/>
<dbReference type="InterPro" id="IPR003819">
    <property type="entry name" value="TauD/TfdA-like"/>
</dbReference>
<dbReference type="InterPro" id="IPR050411">
    <property type="entry name" value="AlphaKG_dependent_hydroxylases"/>
</dbReference>
<reference evidence="5 6" key="1">
    <citation type="submission" date="2018-12" db="EMBL/GenBank/DDBJ databases">
        <authorList>
            <consortium name="Pathogen Informatics"/>
        </authorList>
    </citation>
    <scope>NUCLEOTIDE SEQUENCE [LARGE SCALE GENOMIC DNA]</scope>
    <source>
        <strain evidence="5 6">NCTC7357</strain>
    </source>
</reference>
<dbReference type="PANTHER" id="PTHR10696">
    <property type="entry name" value="GAMMA-BUTYROBETAINE HYDROXYLASE-RELATED"/>
    <property type="match status" value="1"/>
</dbReference>
<protein>
    <submittedName>
        <fullName evidence="5">Clavaminic acid synthetase</fullName>
    </submittedName>
</protein>